<gene>
    <name evidence="2" type="ORF">J3R75_001293</name>
</gene>
<keyword evidence="3" id="KW-1185">Reference proteome</keyword>
<reference evidence="2" key="1">
    <citation type="submission" date="2023-07" db="EMBL/GenBank/DDBJ databases">
        <title>Genomic Encyclopedia of Type Strains, Phase IV (KMG-IV): sequencing the most valuable type-strain genomes for metagenomic binning, comparative biology and taxonomic classification.</title>
        <authorList>
            <person name="Goeker M."/>
        </authorList>
    </citation>
    <scope>NUCLEOTIDE SEQUENCE</scope>
    <source>
        <strain evidence="2">DSM 24202</strain>
    </source>
</reference>
<sequence>MNKKQLIVLICAAVVLAIAAYVMNRPEKRGWQGGAAAGTTLVPESFDSSAVTRVTFSSGDKTVTLEKTEPGWSVKERYGFPANFSELNQFVFDLSETRVARELAIAQQHFAELQLTPADGAVTVSFHNAAGDALQTLVFGKKHEQESAEPAMPGMMPGENTAPVGRYLLLNDQRPVIAANTFALVDEPVTFWLNKDFFKISDLKSATLSAGDVTMWTVERKSKSDNLAVVGEIPEGKEADTSKLNSIKSAFSWIRFNDVADPAAKPEDVGMDEVKTFTATDFDDLSYTILIGKTVNGKRYLRISELTWNGKTTRDAAEDEKPEDKARLDAEFAQKVKDGQTKAQELFAKLAPWTFEVGTYAISNIDKKRDELFKDLPKPEPKADATPAPAPAPAAPAPAAPAPAAPAAP</sequence>
<dbReference type="EMBL" id="JAUSVL010000001">
    <property type="protein sequence ID" value="MDQ0289186.1"/>
    <property type="molecule type" value="Genomic_DNA"/>
</dbReference>
<accession>A0AAE3VEZ4</accession>
<feature type="region of interest" description="Disordered" evidence="1">
    <location>
        <begin position="372"/>
        <end position="409"/>
    </location>
</feature>
<dbReference type="AlphaFoldDB" id="A0AAE3VEZ4"/>
<organism evidence="2 3">
    <name type="scientific">Oligosphaera ethanolica</name>
    <dbReference type="NCBI Taxonomy" id="760260"/>
    <lineage>
        <taxon>Bacteria</taxon>
        <taxon>Pseudomonadati</taxon>
        <taxon>Lentisphaerota</taxon>
        <taxon>Oligosphaeria</taxon>
        <taxon>Oligosphaerales</taxon>
        <taxon>Oligosphaeraceae</taxon>
        <taxon>Oligosphaera</taxon>
    </lineage>
</organism>
<proteinExistence type="predicted"/>
<dbReference type="RefSeq" id="WP_307260534.1">
    <property type="nucleotide sequence ID" value="NZ_JAUSVL010000001.1"/>
</dbReference>
<feature type="compositionally biased region" description="Pro residues" evidence="1">
    <location>
        <begin position="388"/>
        <end position="409"/>
    </location>
</feature>
<comment type="caution">
    <text evidence="2">The sequence shown here is derived from an EMBL/GenBank/DDBJ whole genome shotgun (WGS) entry which is preliminary data.</text>
</comment>
<evidence type="ECO:0000313" key="3">
    <source>
        <dbReference type="Proteomes" id="UP001238163"/>
    </source>
</evidence>
<evidence type="ECO:0000256" key="1">
    <source>
        <dbReference type="SAM" id="MobiDB-lite"/>
    </source>
</evidence>
<protein>
    <recommendedName>
        <fullName evidence="4">DUF4340 domain-containing protein</fullName>
    </recommendedName>
</protein>
<evidence type="ECO:0008006" key="4">
    <source>
        <dbReference type="Google" id="ProtNLM"/>
    </source>
</evidence>
<feature type="compositionally biased region" description="Basic and acidic residues" evidence="1">
    <location>
        <begin position="372"/>
        <end position="383"/>
    </location>
</feature>
<name>A0AAE3VEZ4_9BACT</name>
<dbReference type="Proteomes" id="UP001238163">
    <property type="component" value="Unassembled WGS sequence"/>
</dbReference>
<evidence type="ECO:0000313" key="2">
    <source>
        <dbReference type="EMBL" id="MDQ0289186.1"/>
    </source>
</evidence>